<dbReference type="EMBL" id="JANILD010000002">
    <property type="protein sequence ID" value="MCQ9303406.1"/>
    <property type="molecule type" value="Genomic_DNA"/>
</dbReference>
<organism evidence="2 3">
    <name type="scientific">Mammaliicoccus sciuri</name>
    <name type="common">Staphylococcus sciuri</name>
    <dbReference type="NCBI Taxonomy" id="1296"/>
    <lineage>
        <taxon>Bacteria</taxon>
        <taxon>Bacillati</taxon>
        <taxon>Bacillota</taxon>
        <taxon>Bacilli</taxon>
        <taxon>Bacillales</taxon>
        <taxon>Staphylococcaceae</taxon>
        <taxon>Mammaliicoccus</taxon>
    </lineage>
</organism>
<dbReference type="InterPro" id="IPR021683">
    <property type="entry name" value="DUF3267"/>
</dbReference>
<accession>A0AAW5LKX5</accession>
<dbReference type="RefSeq" id="WP_241781995.1">
    <property type="nucleotide sequence ID" value="NZ_JAFENZ010000001.1"/>
</dbReference>
<feature type="transmembrane region" description="Helical" evidence="1">
    <location>
        <begin position="110"/>
        <end position="134"/>
    </location>
</feature>
<proteinExistence type="predicted"/>
<evidence type="ECO:0000313" key="2">
    <source>
        <dbReference type="EMBL" id="MCQ9303406.1"/>
    </source>
</evidence>
<name>A0AAW5LKX5_MAMSC</name>
<keyword evidence="1" id="KW-0472">Membrane</keyword>
<feature type="transmembrane region" description="Helical" evidence="1">
    <location>
        <begin position="54"/>
        <end position="80"/>
    </location>
</feature>
<evidence type="ECO:0000256" key="1">
    <source>
        <dbReference type="SAM" id="Phobius"/>
    </source>
</evidence>
<comment type="caution">
    <text evidence="2">The sequence shown here is derived from an EMBL/GenBank/DDBJ whole genome shotgun (WGS) entry which is preliminary data.</text>
</comment>
<protein>
    <submittedName>
        <fullName evidence="2">DUF3267 domain-containing protein</fullName>
    </submittedName>
</protein>
<reference evidence="2" key="1">
    <citation type="submission" date="2022-07" db="EMBL/GenBank/DDBJ databases">
        <title>Bacterial species isolated from the porcine tonsil microbiota.</title>
        <authorList>
            <person name="Oliveira I.M.F."/>
        </authorList>
    </citation>
    <scope>NUCLEOTIDE SEQUENCE</scope>
    <source>
        <strain evidence="2">8QC2O2</strain>
    </source>
</reference>
<dbReference type="Proteomes" id="UP001204068">
    <property type="component" value="Unassembled WGS sequence"/>
</dbReference>
<dbReference type="Pfam" id="PF11667">
    <property type="entry name" value="DUF3267"/>
    <property type="match status" value="1"/>
</dbReference>
<sequence>MTLIMFLCSKSINIQSRYGLQRIVLISALVSFLTFIVTYEIFNYIQTEPLKDDKFILFLFVLCLIYPIHKLLHLIVLMYYRKSFKMNKTTKAKRALPLYNIRVDQPVNKIVFCFALICPLVTITTLSIALVNIIPQYGHYILFIMSINIGISIIDLLYLKIILFTKKGTYIEERKNGIELLTKRSLDAEHL</sequence>
<keyword evidence="1" id="KW-0812">Transmembrane</keyword>
<feature type="transmembrane region" description="Helical" evidence="1">
    <location>
        <begin position="20"/>
        <end position="42"/>
    </location>
</feature>
<feature type="transmembrane region" description="Helical" evidence="1">
    <location>
        <begin position="140"/>
        <end position="159"/>
    </location>
</feature>
<gene>
    <name evidence="2" type="ORF">NQ032_07195</name>
</gene>
<keyword evidence="1" id="KW-1133">Transmembrane helix</keyword>
<dbReference type="AlphaFoldDB" id="A0AAW5LKX5"/>
<evidence type="ECO:0000313" key="3">
    <source>
        <dbReference type="Proteomes" id="UP001204068"/>
    </source>
</evidence>